<evidence type="ECO:0000256" key="4">
    <source>
        <dbReference type="SAM" id="SignalP"/>
    </source>
</evidence>
<dbReference type="InterPro" id="IPR024618">
    <property type="entry name" value="DUF3857"/>
</dbReference>
<gene>
    <name evidence="6" type="ORF">GGR38_002462</name>
</gene>
<feature type="domain" description="Transglutaminase-like" evidence="5">
    <location>
        <begin position="333"/>
        <end position="402"/>
    </location>
</feature>
<name>A0A7W6CJC0_9SPHN</name>
<dbReference type="InterPro" id="IPR038765">
    <property type="entry name" value="Papain-like_cys_pep_sf"/>
</dbReference>
<evidence type="ECO:0000256" key="1">
    <source>
        <dbReference type="ARBA" id="ARBA00022737"/>
    </source>
</evidence>
<dbReference type="InterPro" id="IPR019734">
    <property type="entry name" value="TPR_rpt"/>
</dbReference>
<keyword evidence="2 3" id="KW-0802">TPR repeat</keyword>
<dbReference type="RefSeq" id="WP_246404544.1">
    <property type="nucleotide sequence ID" value="NZ_JACIDX010000008.1"/>
</dbReference>
<dbReference type="Pfam" id="PF01841">
    <property type="entry name" value="Transglut_core"/>
    <property type="match status" value="1"/>
</dbReference>
<dbReference type="Gene3D" id="2.60.40.3140">
    <property type="match status" value="1"/>
</dbReference>
<dbReference type="PROSITE" id="PS50005">
    <property type="entry name" value="TPR"/>
    <property type="match status" value="1"/>
</dbReference>
<dbReference type="Gene3D" id="1.25.40.10">
    <property type="entry name" value="Tetratricopeptide repeat domain"/>
    <property type="match status" value="3"/>
</dbReference>
<dbReference type="SUPFAM" id="SSF48452">
    <property type="entry name" value="TPR-like"/>
    <property type="match status" value="2"/>
</dbReference>
<dbReference type="AlphaFoldDB" id="A0A7W6CJC0"/>
<keyword evidence="4" id="KW-0732">Signal</keyword>
<dbReference type="SMART" id="SM00028">
    <property type="entry name" value="TPR"/>
    <property type="match status" value="6"/>
</dbReference>
<dbReference type="Pfam" id="PF12969">
    <property type="entry name" value="DUF3857"/>
    <property type="match status" value="1"/>
</dbReference>
<protein>
    <submittedName>
        <fullName evidence="6">Tetratricopeptide (TPR) repeat protein</fullName>
    </submittedName>
</protein>
<evidence type="ECO:0000313" key="6">
    <source>
        <dbReference type="EMBL" id="MBB3955508.1"/>
    </source>
</evidence>
<dbReference type="Gene3D" id="3.10.620.30">
    <property type="match status" value="1"/>
</dbReference>
<sequence length="1092" mass="118994">MRANWLISTALVMIPAGISAAEPARRPLIAPPEEWVIDAPIPPAPPVAEGAATVSLLNDTQIRLSDKGDTVFSADIYKIATAQGLDEASLQLTWDPSLEVLTIHRYRLWRDGRMIDLLGDGPDRGKGITVMQREKNMESAALDGELTASMQPDGVRVGDIVDLAYTITRHDPATGGRSQLMVGPPNGVPIGRLRLRAIWPATRATQWRAWPGAVQPVLTEKGGMKELVADMANVTTARPPSKAPSRFRAVNLVELTDFADWQTVSRTYADLFDKAAALSPTSPVRAEAAKIAATTSDPRKRAEMALQLVEQQVRYLFIGIDDGGFVPAPVDLTWQRRFGDCKGKTALLLALLRELGVSARPVLVNTDAGDFTANRLPTMAAFDHVIAEAVIDGRSYWLDGTRIGDTRLDRLRTPDYVVGLPATAQGSGFVPMVPEALTEPTQITSLDLDAGAGIEAPAPAKAEIRYRGETAHAMRERYNGLSAGDLDRALKKLWRDTYDFITPVQVSAREEADKGEFVVSLKGTAKMDWYVEGASRWYELDHARVGWKFTTTREGEIQTDAPYAVDHPEWWANREVIHLPQGGKGFTLQATSDDTQVGGIYAFHRKVSLDGDTVQMENDTRSLKRELPAAEAESARDQLQKLANTGAFIRVPTDYFPTDADLAALKDNKPALAKAHMMRGAVMSDRDKHALSIAEERAALALDPKLTPARAILALNLAMTGEATADAEAQTAIREDDKQWLAWSARSFVAARAGHQAEAITYADKALELNPRDLRSMMVRAGSRIDAGQYGAALADLDKALSILPKLPVGTLRAIALAGLGRQGEAMEQLNQTLETTPGDGRARLLRANLRRQMDDREGALEDLSWLIEHGPDVLHYLSRASVWGPQDKAKRDADLASALKLEPRNTKALLARAAYAIEDHQFEAAERDLGAADKISPGSSDVANLRMEWLGRQNRVEEALKIADGLIAAHADSATAYNSRCWLRATHGVGLDAALEDCNTALRLSPNAPAYLDSRAFVKFRQGDMKGAIGDYDAALRRAPTLVSSLYGRGLAYARLGDRNRALADIARARSIHPDVDALFNGYGTPAPKDF</sequence>
<feature type="signal peptide" evidence="4">
    <location>
        <begin position="1"/>
        <end position="20"/>
    </location>
</feature>
<dbReference type="SMART" id="SM00460">
    <property type="entry name" value="TGc"/>
    <property type="match status" value="1"/>
</dbReference>
<dbReference type="PANTHER" id="PTHR44858">
    <property type="entry name" value="TETRATRICOPEPTIDE REPEAT PROTEIN 6"/>
    <property type="match status" value="1"/>
</dbReference>
<dbReference type="Proteomes" id="UP000548867">
    <property type="component" value="Unassembled WGS sequence"/>
</dbReference>
<dbReference type="InterPro" id="IPR050498">
    <property type="entry name" value="Ycf3"/>
</dbReference>
<accession>A0A7W6CJC0</accession>
<dbReference type="InterPro" id="IPR011990">
    <property type="entry name" value="TPR-like_helical_dom_sf"/>
</dbReference>
<dbReference type="InterPro" id="IPR002931">
    <property type="entry name" value="Transglutaminase-like"/>
</dbReference>
<comment type="caution">
    <text evidence="6">The sequence shown here is derived from an EMBL/GenBank/DDBJ whole genome shotgun (WGS) entry which is preliminary data.</text>
</comment>
<keyword evidence="7" id="KW-1185">Reference proteome</keyword>
<feature type="chain" id="PRO_5030980543" evidence="4">
    <location>
        <begin position="21"/>
        <end position="1092"/>
    </location>
</feature>
<proteinExistence type="predicted"/>
<keyword evidence="1" id="KW-0677">Repeat</keyword>
<dbReference type="EMBL" id="JACIDX010000008">
    <property type="protein sequence ID" value="MBB3955508.1"/>
    <property type="molecule type" value="Genomic_DNA"/>
</dbReference>
<evidence type="ECO:0000313" key="7">
    <source>
        <dbReference type="Proteomes" id="UP000548867"/>
    </source>
</evidence>
<reference evidence="6 7" key="1">
    <citation type="submission" date="2020-08" db="EMBL/GenBank/DDBJ databases">
        <title>Genomic Encyclopedia of Type Strains, Phase IV (KMG-IV): sequencing the most valuable type-strain genomes for metagenomic binning, comparative biology and taxonomic classification.</title>
        <authorList>
            <person name="Goeker M."/>
        </authorList>
    </citation>
    <scope>NUCLEOTIDE SEQUENCE [LARGE SCALE GENOMIC DNA]</scope>
    <source>
        <strain evidence="6 7">DSM 27057</strain>
    </source>
</reference>
<organism evidence="6 7">
    <name type="scientific">Novosphingobium sediminicola</name>
    <dbReference type="NCBI Taxonomy" id="563162"/>
    <lineage>
        <taxon>Bacteria</taxon>
        <taxon>Pseudomonadati</taxon>
        <taxon>Pseudomonadota</taxon>
        <taxon>Alphaproteobacteria</taxon>
        <taxon>Sphingomonadales</taxon>
        <taxon>Sphingomonadaceae</taxon>
        <taxon>Novosphingobium</taxon>
    </lineage>
</organism>
<feature type="repeat" description="TPR" evidence="3">
    <location>
        <begin position="1044"/>
        <end position="1077"/>
    </location>
</feature>
<evidence type="ECO:0000259" key="5">
    <source>
        <dbReference type="SMART" id="SM00460"/>
    </source>
</evidence>
<evidence type="ECO:0000256" key="2">
    <source>
        <dbReference type="ARBA" id="ARBA00022803"/>
    </source>
</evidence>
<dbReference type="PANTHER" id="PTHR44858:SF1">
    <property type="entry name" value="UDP-N-ACETYLGLUCOSAMINE--PEPTIDE N-ACETYLGLUCOSAMINYLTRANSFERASE SPINDLY-RELATED"/>
    <property type="match status" value="1"/>
</dbReference>
<dbReference type="SUPFAM" id="SSF54001">
    <property type="entry name" value="Cysteine proteinases"/>
    <property type="match status" value="1"/>
</dbReference>
<evidence type="ECO:0000256" key="3">
    <source>
        <dbReference type="PROSITE-ProRule" id="PRU00339"/>
    </source>
</evidence>